<feature type="domain" description="Replication origin-binding protein" evidence="1">
    <location>
        <begin position="387"/>
        <end position="522"/>
    </location>
</feature>
<dbReference type="Pfam" id="PF02399">
    <property type="entry name" value="Herpes_ori_bp"/>
    <property type="match status" value="1"/>
</dbReference>
<sequence>MEKLHNLHNVINIENNTIHYGNGAKNELKKESKKYNFKFYHYINTVNQLKFCSAGFDNIPDFINLIKPIEDNYFIYEYIFSDKLCKPYIDYETYYDTIPDRDDIVIIINWISINILYLFNKKYKIYLSQENLIILDSSGMKNDKYKLSLHIIIDSKYVFKSNKDVLDFAQELHKIDKNVDLSVYSTDRMMRCVLSAKEFSDLRVLKLLDENYNVKPIKLNEIEPYLITHIPLDHEVINVNTIIKKINKNKQHTIKPYITNDMKIEKMINLIENKFHSDAYYTKYNYIEPNSKYKCYQFNYMDRNDECFTGNHHTRIGFFCYIDNQCNVVAKCFSAHCKEQKYIIGNLNDIEETNNYININQQFLLENNIVTEKLTQLSSILKTLAFKSPMGTGKTQLIEDYIVKNKCHRILIISTRQSYSNNINERFKDLGFVNYLENKQFHKFDKIIVQLESLDLILKNIFVEQYDLIVLDELESILYQFSSSTIRDKSKETFKLFYSLCQSKNTKLLVLDADFGVRSMTFIEKLGKFEVIQNNYKAPERTIVLTKNYESYVKAIIKSIDDKENICIISLSTKKLYELTKILNNKKVKYIIHTRDTDDKLKKELKSVNEYWSTFQVVMFSPTISVGVDFSRKYFDRVYSYMIPNCASSRMYLQMLGRIRDIKCNEILTYYESVTTKVDEYLYNYEELTDYYKYVCTESFLCRKIERDEDGNIYSVNKIGLYEKILIHNHIEDLNKCSKYFMTSLNLLCLRKNYKLLFKDMHKNDKIIEDKNTDVYREKIINSPDINTTLYNQILLKINANDASEGEKLSVYKHQMKMFWKIPNIDKTFMENYFRKEKVLTNLRYILDKDMSNCMDYIDDNIDEKTKIIKEIISKLGFDLNNLDTIVNKDDFYKGRNELFEKSDFSKKYENVRILFDKPKGKLTKSLNGSFLTKFIKGFINEYGLELVCKEKFTRINKKRTRISTYKLHVIPIYNSFII</sequence>
<name>A0A1V0SLQ3_9VIRU</name>
<evidence type="ECO:0000313" key="2">
    <source>
        <dbReference type="EMBL" id="ARF12626.1"/>
    </source>
</evidence>
<dbReference type="Gene3D" id="3.40.50.300">
    <property type="entry name" value="P-loop containing nucleotide triphosphate hydrolases"/>
    <property type="match status" value="2"/>
</dbReference>
<organism evidence="2">
    <name type="scientific">Klosneuvirus KNV1</name>
    <dbReference type="NCBI Taxonomy" id="1977640"/>
    <lineage>
        <taxon>Viruses</taxon>
        <taxon>Varidnaviria</taxon>
        <taxon>Bamfordvirae</taxon>
        <taxon>Nucleocytoviricota</taxon>
        <taxon>Megaviricetes</taxon>
        <taxon>Imitervirales</taxon>
        <taxon>Mimiviridae</taxon>
        <taxon>Klosneuvirinae</taxon>
        <taxon>Klosneuvirus</taxon>
    </lineage>
</organism>
<proteinExistence type="predicted"/>
<dbReference type="EMBL" id="KY684117">
    <property type="protein sequence ID" value="ARF12626.1"/>
    <property type="molecule type" value="Genomic_DNA"/>
</dbReference>
<accession>A0A1V0SLQ3</accession>
<dbReference type="InterPro" id="IPR027417">
    <property type="entry name" value="P-loop_NTPase"/>
</dbReference>
<dbReference type="SUPFAM" id="SSF52540">
    <property type="entry name" value="P-loop containing nucleoside triphosphate hydrolases"/>
    <property type="match status" value="1"/>
</dbReference>
<protein>
    <submittedName>
        <fullName evidence="2">Superfamily II helicase</fullName>
    </submittedName>
</protein>
<dbReference type="InterPro" id="IPR003450">
    <property type="entry name" value="Replication_origin-bd"/>
</dbReference>
<keyword evidence="2" id="KW-0067">ATP-binding</keyword>
<keyword evidence="2" id="KW-0378">Hydrolase</keyword>
<reference evidence="2" key="1">
    <citation type="journal article" date="2017" name="Science">
        <title>Giant viruses with an expanded complement of translation system components.</title>
        <authorList>
            <person name="Schulz F."/>
            <person name="Yutin N."/>
            <person name="Ivanova N.N."/>
            <person name="Ortega D.R."/>
            <person name="Lee T.K."/>
            <person name="Vierheilig J."/>
            <person name="Daims H."/>
            <person name="Horn M."/>
            <person name="Wagner M."/>
            <person name="Jensen G.J."/>
            <person name="Kyrpides N.C."/>
            <person name="Koonin E.V."/>
            <person name="Woyke T."/>
        </authorList>
    </citation>
    <scope>NUCLEOTIDE SEQUENCE</scope>
    <source>
        <strain evidence="2">KNV1</strain>
    </source>
</reference>
<keyword evidence="2" id="KW-0547">Nucleotide-binding</keyword>
<dbReference type="GO" id="GO:0006260">
    <property type="term" value="P:DNA replication"/>
    <property type="evidence" value="ECO:0007669"/>
    <property type="project" value="InterPro"/>
</dbReference>
<dbReference type="GO" id="GO:0004386">
    <property type="term" value="F:helicase activity"/>
    <property type="evidence" value="ECO:0007669"/>
    <property type="project" value="UniProtKB-KW"/>
</dbReference>
<dbReference type="GO" id="GO:0003688">
    <property type="term" value="F:DNA replication origin binding"/>
    <property type="evidence" value="ECO:0007669"/>
    <property type="project" value="InterPro"/>
</dbReference>
<dbReference type="GO" id="GO:0005524">
    <property type="term" value="F:ATP binding"/>
    <property type="evidence" value="ECO:0007669"/>
    <property type="project" value="InterPro"/>
</dbReference>
<keyword evidence="2" id="KW-0347">Helicase</keyword>
<evidence type="ECO:0000259" key="1">
    <source>
        <dbReference type="Pfam" id="PF02399"/>
    </source>
</evidence>
<gene>
    <name evidence="2" type="ORF">Klosneuvirus_10_5</name>
</gene>